<dbReference type="EMBL" id="MT520815">
    <property type="protein sequence ID" value="QKW93771.1"/>
    <property type="molecule type" value="Genomic_DNA"/>
</dbReference>
<proteinExistence type="predicted"/>
<dbReference type="AlphaFoldDB" id="A0A7D4XHQ5"/>
<name>A0A7D4XHQ5_9BACT</name>
<keyword evidence="1" id="KW-1133">Transmembrane helix</keyword>
<protein>
    <submittedName>
        <fullName evidence="2">Uncharacterized protein</fullName>
    </submittedName>
</protein>
<evidence type="ECO:0000313" key="2">
    <source>
        <dbReference type="EMBL" id="QKW93771.1"/>
    </source>
</evidence>
<feature type="transmembrane region" description="Helical" evidence="1">
    <location>
        <begin position="14"/>
        <end position="36"/>
    </location>
</feature>
<reference evidence="2" key="1">
    <citation type="journal article" date="2020" name="Molecules">
        <title>2-Hydroxysorangiadenosine: Structure and Biosynthesis of a Myxobacterial Sesquiterpene-Nucleoside.</title>
        <authorList>
            <person name="Okoth D.A."/>
            <person name="Hug J.J."/>
            <person name="Garcia R."/>
            <person name="Sproer C."/>
            <person name="Overmann J."/>
            <person name="Muller R."/>
        </authorList>
    </citation>
    <scope>NUCLEOTIDE SEQUENCE</scope>
    <source>
        <strain evidence="2">MCy10943</strain>
    </source>
</reference>
<evidence type="ECO:0000256" key="1">
    <source>
        <dbReference type="SAM" id="Phobius"/>
    </source>
</evidence>
<keyword evidence="1" id="KW-0812">Transmembrane</keyword>
<keyword evidence="1" id="KW-0472">Membrane</keyword>
<sequence>MQGSSASHSEVTEVIFWLVMGFVVIPIVVGCLVALANQREAKKRARILKEGGRARGTLTSAESGGPYFNDKPTTTLTFQVRDSSTGESWTLVQKRNLEPEHFHLLAPGTELEVAYDRSSRYSNVVILGIDEKAGA</sequence>
<accession>A0A7D4XHQ5</accession>
<organism evidence="2">
    <name type="scientific">Vitiosangium cumulatum</name>
    <dbReference type="NCBI Taxonomy" id="1867796"/>
    <lineage>
        <taxon>Bacteria</taxon>
        <taxon>Pseudomonadati</taxon>
        <taxon>Myxococcota</taxon>
        <taxon>Myxococcia</taxon>
        <taxon>Myxococcales</taxon>
        <taxon>Cystobacterineae</taxon>
        <taxon>Archangiaceae</taxon>
        <taxon>Vitiosangium</taxon>
    </lineage>
</organism>